<dbReference type="PANTHER" id="PTHR42030:SF1">
    <property type="entry name" value="DRBM DOMAIN-CONTAINING PROTEIN"/>
    <property type="match status" value="1"/>
</dbReference>
<comment type="caution">
    <text evidence="1">The sequence shown here is derived from an EMBL/GenBank/DDBJ whole genome shotgun (WGS) entry which is preliminary data.</text>
</comment>
<protein>
    <submittedName>
        <fullName evidence="1">Uncharacterized protein</fullName>
    </submittedName>
</protein>
<proteinExistence type="predicted"/>
<feature type="non-terminal residue" evidence="1">
    <location>
        <position position="41"/>
    </location>
</feature>
<reference evidence="1 2" key="1">
    <citation type="submission" date="2017-10" db="EMBL/GenBank/DDBJ databases">
        <title>Development of genomic resources for the powdery mildew, Erysiphe pulchra.</title>
        <authorList>
            <person name="Wadl P.A."/>
            <person name="Mack B.M."/>
            <person name="Moore G."/>
            <person name="Beltz S.B."/>
        </authorList>
    </citation>
    <scope>NUCLEOTIDE SEQUENCE [LARGE SCALE GENOMIC DNA]</scope>
    <source>
        <strain evidence="1">Cflorida</strain>
    </source>
</reference>
<evidence type="ECO:0000313" key="1">
    <source>
        <dbReference type="EMBL" id="POS86745.1"/>
    </source>
</evidence>
<dbReference type="AlphaFoldDB" id="A0A2S4PXI9"/>
<keyword evidence="2" id="KW-1185">Reference proteome</keyword>
<dbReference type="OrthoDB" id="5418749at2759"/>
<accession>A0A2S4PXI9</accession>
<dbReference type="PANTHER" id="PTHR42030">
    <property type="entry name" value="DRBM DOMAIN-CONTAINING PROTEIN"/>
    <property type="match status" value="1"/>
</dbReference>
<sequence>MTLGGRTAWTSTVTVQGQNIAARFWYDGQFLTNAFEDAAEL</sequence>
<dbReference type="EMBL" id="PEDP01000262">
    <property type="protein sequence ID" value="POS86745.1"/>
    <property type="molecule type" value="Genomic_DNA"/>
</dbReference>
<evidence type="ECO:0000313" key="2">
    <source>
        <dbReference type="Proteomes" id="UP000237438"/>
    </source>
</evidence>
<organism evidence="1 2">
    <name type="scientific">Erysiphe pulchra</name>
    <dbReference type="NCBI Taxonomy" id="225359"/>
    <lineage>
        <taxon>Eukaryota</taxon>
        <taxon>Fungi</taxon>
        <taxon>Dikarya</taxon>
        <taxon>Ascomycota</taxon>
        <taxon>Pezizomycotina</taxon>
        <taxon>Leotiomycetes</taxon>
        <taxon>Erysiphales</taxon>
        <taxon>Erysiphaceae</taxon>
        <taxon>Erysiphe</taxon>
    </lineage>
</organism>
<dbReference type="Proteomes" id="UP000237438">
    <property type="component" value="Unassembled WGS sequence"/>
</dbReference>
<gene>
    <name evidence="1" type="ORF">EPUL_000793</name>
</gene>
<name>A0A2S4PXI9_9PEZI</name>